<dbReference type="InterPro" id="IPR011991">
    <property type="entry name" value="ArsR-like_HTH"/>
</dbReference>
<dbReference type="SUPFAM" id="SSF46785">
    <property type="entry name" value="Winged helix' DNA-binding domain"/>
    <property type="match status" value="1"/>
</dbReference>
<dbReference type="Gene3D" id="1.10.10.10">
    <property type="entry name" value="Winged helix-like DNA-binding domain superfamily/Winged helix DNA-binding domain"/>
    <property type="match status" value="1"/>
</dbReference>
<dbReference type="InterPro" id="IPR007995">
    <property type="entry name" value="DUF742"/>
</dbReference>
<dbReference type="CDD" id="cd00090">
    <property type="entry name" value="HTH_ARSR"/>
    <property type="match status" value="1"/>
</dbReference>
<dbReference type="PANTHER" id="PTHR36221">
    <property type="entry name" value="DUF742 DOMAIN-CONTAINING PROTEIN"/>
    <property type="match status" value="1"/>
</dbReference>
<dbReference type="PANTHER" id="PTHR36221:SF1">
    <property type="entry name" value="DUF742 DOMAIN-CONTAINING PROTEIN"/>
    <property type="match status" value="1"/>
</dbReference>
<name>A0ABV6VL18_9ACTN</name>
<dbReference type="Pfam" id="PF05331">
    <property type="entry name" value="DUF742"/>
    <property type="match status" value="1"/>
</dbReference>
<evidence type="ECO:0000313" key="1">
    <source>
        <dbReference type="EMBL" id="MFC1414430.1"/>
    </source>
</evidence>
<reference evidence="1 2" key="1">
    <citation type="submission" date="2024-09" db="EMBL/GenBank/DDBJ databases">
        <authorList>
            <person name="Lee S.D."/>
        </authorList>
    </citation>
    <scope>NUCLEOTIDE SEQUENCE [LARGE SCALE GENOMIC DNA]</scope>
    <source>
        <strain evidence="1 2">N1-1</strain>
    </source>
</reference>
<evidence type="ECO:0000313" key="2">
    <source>
        <dbReference type="Proteomes" id="UP001592582"/>
    </source>
</evidence>
<organism evidence="1 2">
    <name type="scientific">Streptacidiphilus alkalitolerans</name>
    <dbReference type="NCBI Taxonomy" id="3342712"/>
    <lineage>
        <taxon>Bacteria</taxon>
        <taxon>Bacillati</taxon>
        <taxon>Actinomycetota</taxon>
        <taxon>Actinomycetes</taxon>
        <taxon>Kitasatosporales</taxon>
        <taxon>Streptomycetaceae</taxon>
        <taxon>Streptacidiphilus</taxon>
    </lineage>
</organism>
<sequence length="181" mass="19335">MNAVTGDSSGPDRVYDGTVYDYDGTQDWAGSRARRAGWGNAPANDPSADPDHDRDLAAEDAELSQLVRPYTLTRGRTRHAEGAAFDVIAQVAAIERPDLTDLDAAEGAEDPEHLAILDLVRQRPLSVAEVAAGTDLPLGVVRILLGDLLEAGLIRVSRPVPTAVLPDTTLLREVIRGLHAL</sequence>
<comment type="caution">
    <text evidence="1">The sequence shown here is derived from an EMBL/GenBank/DDBJ whole genome shotgun (WGS) entry which is preliminary data.</text>
</comment>
<gene>
    <name evidence="1" type="ORF">ACEZDG_34725</name>
</gene>
<dbReference type="InterPro" id="IPR036388">
    <property type="entry name" value="WH-like_DNA-bd_sf"/>
</dbReference>
<dbReference type="EMBL" id="JBHEZX010000024">
    <property type="protein sequence ID" value="MFC1414430.1"/>
    <property type="molecule type" value="Genomic_DNA"/>
</dbReference>
<protein>
    <submittedName>
        <fullName evidence="1">DUF742 domain-containing protein</fullName>
    </submittedName>
</protein>
<accession>A0ABV6VL18</accession>
<proteinExistence type="predicted"/>
<keyword evidence="2" id="KW-1185">Reference proteome</keyword>
<dbReference type="InterPro" id="IPR036390">
    <property type="entry name" value="WH_DNA-bd_sf"/>
</dbReference>
<dbReference type="Proteomes" id="UP001592582">
    <property type="component" value="Unassembled WGS sequence"/>
</dbReference>